<gene>
    <name evidence="3" type="ORF">J2S48_002659</name>
</gene>
<feature type="domain" description="Pyrrolo-quinoline quinone repeat" evidence="2">
    <location>
        <begin position="427"/>
        <end position="562"/>
    </location>
</feature>
<sequence>MGRDPTEGDAVVFDLVEGDAVDVPSPAVEGSGNGPGGTPAGDRAGDEVGDGAFDGAGSDTPVAMAPFGPVRWLRPLVPIAAVVAIAVGTGFALEGVRDAERMDRIREVNGGVVDLSAPLEEVWQWEGDVGSGGPVDDWGMAHVAALGGLLAFVSGDELLALDPATGAEMWAIPLGDDPDCGPAGYPGWDAVDTETVVCLQGRGGEREVMTVGPEGVVSGWRPLDAADTRRYGSARPGPDGTVLRADRVGPVSAMNLGDAACSPSGDCTGTVESGRDIRLRAEDAATGAERWTVSVPFRATAAEGCNVWMDGAWGGVSDPVTDENLLQPDLFGARIGSDVVALYGCGAGGSVTSDGVLFHGADQPAQSRVTGLSTGGYVAAGLDLTTSSVLYSADGAALMTADGSMTEALVTTGAGTLLGWDDGARGVRAYAPDGTLLWDRVLRSEVVLFAAEVGETAVVLTDSGAARGLNLATGEQRWTQELSEGADEAPWGAGLFLLRAFTDGRHVLLLLSDEAGSFDLVSLDTVSGDLVWEEPMADTVSLRQSAALLAVGGHLLALSPSGVHGLG</sequence>
<dbReference type="SUPFAM" id="SSF50998">
    <property type="entry name" value="Quinoprotein alcohol dehydrogenase-like"/>
    <property type="match status" value="1"/>
</dbReference>
<comment type="caution">
    <text evidence="3">The sequence shown here is derived from an EMBL/GenBank/DDBJ whole genome shotgun (WGS) entry which is preliminary data.</text>
</comment>
<evidence type="ECO:0000256" key="1">
    <source>
        <dbReference type="SAM" id="MobiDB-lite"/>
    </source>
</evidence>
<dbReference type="RefSeq" id="WP_274991968.1">
    <property type="nucleotide sequence ID" value="NZ_JAJQQP010000001.1"/>
</dbReference>
<dbReference type="Gene3D" id="2.130.10.10">
    <property type="entry name" value="YVTN repeat-like/Quinoprotein amine dehydrogenase"/>
    <property type="match status" value="1"/>
</dbReference>
<protein>
    <submittedName>
        <fullName evidence="3">Outer membrane protein assembly factor BamB</fullName>
    </submittedName>
</protein>
<dbReference type="EMBL" id="JAVDYE010000001">
    <property type="protein sequence ID" value="MDR7383144.1"/>
    <property type="molecule type" value="Genomic_DNA"/>
</dbReference>
<dbReference type="InterPro" id="IPR002372">
    <property type="entry name" value="PQQ_rpt_dom"/>
</dbReference>
<dbReference type="Pfam" id="PF13360">
    <property type="entry name" value="PQQ_2"/>
    <property type="match status" value="1"/>
</dbReference>
<dbReference type="SMART" id="SM00564">
    <property type="entry name" value="PQQ"/>
    <property type="match status" value="3"/>
</dbReference>
<reference evidence="3 4" key="1">
    <citation type="submission" date="2023-07" db="EMBL/GenBank/DDBJ databases">
        <title>Sequencing the genomes of 1000 actinobacteria strains.</title>
        <authorList>
            <person name="Klenk H.-P."/>
        </authorList>
    </citation>
    <scope>NUCLEOTIDE SEQUENCE [LARGE SCALE GENOMIC DNA]</scope>
    <source>
        <strain evidence="3 4">DSM 45554</strain>
    </source>
</reference>
<evidence type="ECO:0000259" key="2">
    <source>
        <dbReference type="Pfam" id="PF13360"/>
    </source>
</evidence>
<name>A0ABU2CP75_9MICO</name>
<dbReference type="InterPro" id="IPR018391">
    <property type="entry name" value="PQQ_b-propeller_rpt"/>
</dbReference>
<keyword evidence="4" id="KW-1185">Reference proteome</keyword>
<dbReference type="Proteomes" id="UP001183585">
    <property type="component" value="Unassembled WGS sequence"/>
</dbReference>
<feature type="region of interest" description="Disordered" evidence="1">
    <location>
        <begin position="22"/>
        <end position="57"/>
    </location>
</feature>
<evidence type="ECO:0000313" key="4">
    <source>
        <dbReference type="Proteomes" id="UP001183585"/>
    </source>
</evidence>
<dbReference type="InterPro" id="IPR011047">
    <property type="entry name" value="Quinoprotein_ADH-like_sf"/>
</dbReference>
<accession>A0ABU2CP75</accession>
<evidence type="ECO:0000313" key="3">
    <source>
        <dbReference type="EMBL" id="MDR7383144.1"/>
    </source>
</evidence>
<organism evidence="3 4">
    <name type="scientific">Promicromonospora iranensis</name>
    <dbReference type="NCBI Taxonomy" id="1105144"/>
    <lineage>
        <taxon>Bacteria</taxon>
        <taxon>Bacillati</taxon>
        <taxon>Actinomycetota</taxon>
        <taxon>Actinomycetes</taxon>
        <taxon>Micrococcales</taxon>
        <taxon>Promicromonosporaceae</taxon>
        <taxon>Promicromonospora</taxon>
    </lineage>
</organism>
<dbReference type="InterPro" id="IPR015943">
    <property type="entry name" value="WD40/YVTN_repeat-like_dom_sf"/>
</dbReference>
<proteinExistence type="predicted"/>